<evidence type="ECO:0000313" key="1">
    <source>
        <dbReference type="EMBL" id="KNZ41878.1"/>
    </source>
</evidence>
<sequence>MLQNIDKRKLAFNMDYSFLGIDKNPVTRFTFEDKKKFLQDPGAIDKGIKELADAVNSVNVLFTMNSCQGFLIESERDEHCQETYVDFYVVNHQDQIANMLLTSLVSKFDALIDCKLVYEADYNFISEDEVEVNGFVNLRYGIKLYELRPDLMATTYREIIEHIKRFAVAANKQPSEVSK</sequence>
<evidence type="ECO:0000313" key="2">
    <source>
        <dbReference type="Proteomes" id="UP000036873"/>
    </source>
</evidence>
<proteinExistence type="predicted"/>
<dbReference type="OrthoDB" id="1778015at2"/>
<dbReference type="STRING" id="52689.AKG39_09695"/>
<accession>A0A0L6U067</accession>
<reference evidence="2" key="1">
    <citation type="submission" date="2015-07" db="EMBL/GenBank/DDBJ databases">
        <title>Draft genome sequence of Acetobacterium bakii DSM 8293, a potential psychrophilic chemical producer through syngas fermentation.</title>
        <authorList>
            <person name="Song Y."/>
            <person name="Hwang S."/>
            <person name="Cho B.-K."/>
        </authorList>
    </citation>
    <scope>NUCLEOTIDE SEQUENCE [LARGE SCALE GENOMIC DNA]</scope>
    <source>
        <strain evidence="2">DSM 8239</strain>
    </source>
</reference>
<dbReference type="Proteomes" id="UP000036873">
    <property type="component" value="Unassembled WGS sequence"/>
</dbReference>
<comment type="caution">
    <text evidence="1">The sequence shown here is derived from an EMBL/GenBank/DDBJ whole genome shotgun (WGS) entry which is preliminary data.</text>
</comment>
<dbReference type="RefSeq" id="WP_050740189.1">
    <property type="nucleotide sequence ID" value="NZ_LGYO01000022.1"/>
</dbReference>
<protein>
    <submittedName>
        <fullName evidence="1">Uncharacterized protein</fullName>
    </submittedName>
</protein>
<organism evidence="1 2">
    <name type="scientific">Acetobacterium bakii</name>
    <dbReference type="NCBI Taxonomy" id="52689"/>
    <lineage>
        <taxon>Bacteria</taxon>
        <taxon>Bacillati</taxon>
        <taxon>Bacillota</taxon>
        <taxon>Clostridia</taxon>
        <taxon>Eubacteriales</taxon>
        <taxon>Eubacteriaceae</taxon>
        <taxon>Acetobacterium</taxon>
    </lineage>
</organism>
<keyword evidence="2" id="KW-1185">Reference proteome</keyword>
<dbReference type="EMBL" id="LGYO01000022">
    <property type="protein sequence ID" value="KNZ41878.1"/>
    <property type="molecule type" value="Genomic_DNA"/>
</dbReference>
<gene>
    <name evidence="1" type="ORF">AKG39_09695</name>
</gene>
<name>A0A0L6U067_9FIRM</name>
<dbReference type="AlphaFoldDB" id="A0A0L6U067"/>